<organism evidence="1">
    <name type="scientific">Rhizophora mucronata</name>
    <name type="common">Asiatic mangrove</name>
    <dbReference type="NCBI Taxonomy" id="61149"/>
    <lineage>
        <taxon>Eukaryota</taxon>
        <taxon>Viridiplantae</taxon>
        <taxon>Streptophyta</taxon>
        <taxon>Embryophyta</taxon>
        <taxon>Tracheophyta</taxon>
        <taxon>Spermatophyta</taxon>
        <taxon>Magnoliopsida</taxon>
        <taxon>eudicotyledons</taxon>
        <taxon>Gunneridae</taxon>
        <taxon>Pentapetalae</taxon>
        <taxon>rosids</taxon>
        <taxon>fabids</taxon>
        <taxon>Malpighiales</taxon>
        <taxon>Rhizophoraceae</taxon>
        <taxon>Rhizophora</taxon>
    </lineage>
</organism>
<dbReference type="EMBL" id="GGEC01064932">
    <property type="protein sequence ID" value="MBX45416.1"/>
    <property type="molecule type" value="Transcribed_RNA"/>
</dbReference>
<protein>
    <submittedName>
        <fullName evidence="1">Uncharacterized protein LOC105134550</fullName>
    </submittedName>
</protein>
<accession>A0A2P2NSD8</accession>
<name>A0A2P2NSD8_RHIMU</name>
<proteinExistence type="predicted"/>
<reference evidence="1" key="1">
    <citation type="submission" date="2018-02" db="EMBL/GenBank/DDBJ databases">
        <title>Rhizophora mucronata_Transcriptome.</title>
        <authorList>
            <person name="Meera S.P."/>
            <person name="Sreeshan A."/>
            <person name="Augustine A."/>
        </authorList>
    </citation>
    <scope>NUCLEOTIDE SEQUENCE</scope>
    <source>
        <tissue evidence="1">Leaf</tissue>
    </source>
</reference>
<sequence>MSCILGPLLCMLPSQSLL</sequence>
<evidence type="ECO:0000313" key="1">
    <source>
        <dbReference type="EMBL" id="MBX45416.1"/>
    </source>
</evidence>
<dbReference type="AlphaFoldDB" id="A0A2P2NSD8"/>